<dbReference type="PANTHER" id="PTHR24115">
    <property type="entry name" value="KINESIN-RELATED"/>
    <property type="match status" value="1"/>
</dbReference>
<dbReference type="GO" id="GO:0005874">
    <property type="term" value="C:microtubule"/>
    <property type="evidence" value="ECO:0007669"/>
    <property type="project" value="TreeGrafter"/>
</dbReference>
<reference evidence="4" key="1">
    <citation type="journal article" date="2020" name="Nature">
        <title>Giant virus diversity and host interactions through global metagenomics.</title>
        <authorList>
            <person name="Schulz F."/>
            <person name="Roux S."/>
            <person name="Paez-Espino D."/>
            <person name="Jungbluth S."/>
            <person name="Walsh D.A."/>
            <person name="Denef V.J."/>
            <person name="McMahon K.D."/>
            <person name="Konstantinidis K.T."/>
            <person name="Eloe-Fadrosh E.A."/>
            <person name="Kyrpides N.C."/>
            <person name="Woyke T."/>
        </authorList>
    </citation>
    <scope>NUCLEOTIDE SEQUENCE</scope>
    <source>
        <strain evidence="4">GVMAG-S-1041349-163</strain>
    </source>
</reference>
<dbReference type="GO" id="GO:0005524">
    <property type="term" value="F:ATP binding"/>
    <property type="evidence" value="ECO:0007669"/>
    <property type="project" value="InterPro"/>
</dbReference>
<dbReference type="InterPro" id="IPR027640">
    <property type="entry name" value="Kinesin-like_fam"/>
</dbReference>
<evidence type="ECO:0000313" key="4">
    <source>
        <dbReference type="EMBL" id="QHU07728.1"/>
    </source>
</evidence>
<dbReference type="GO" id="GO:0007018">
    <property type="term" value="P:microtubule-based movement"/>
    <property type="evidence" value="ECO:0007669"/>
    <property type="project" value="InterPro"/>
</dbReference>
<protein>
    <recommendedName>
        <fullName evidence="3">Kinesin motor domain-containing protein</fullName>
    </recommendedName>
</protein>
<feature type="coiled-coil region" evidence="1">
    <location>
        <begin position="511"/>
        <end position="767"/>
    </location>
</feature>
<dbReference type="InterPro" id="IPR001752">
    <property type="entry name" value="Kinesin_motor_dom"/>
</dbReference>
<dbReference type="GO" id="GO:0016887">
    <property type="term" value="F:ATP hydrolysis activity"/>
    <property type="evidence" value="ECO:0007669"/>
    <property type="project" value="TreeGrafter"/>
</dbReference>
<evidence type="ECO:0000259" key="3">
    <source>
        <dbReference type="SMART" id="SM00129"/>
    </source>
</evidence>
<dbReference type="SMART" id="SM00129">
    <property type="entry name" value="KISc"/>
    <property type="match status" value="1"/>
</dbReference>
<organism evidence="4">
    <name type="scientific">viral metagenome</name>
    <dbReference type="NCBI Taxonomy" id="1070528"/>
    <lineage>
        <taxon>unclassified sequences</taxon>
        <taxon>metagenomes</taxon>
        <taxon>organismal metagenomes</taxon>
    </lineage>
</organism>
<evidence type="ECO:0000256" key="1">
    <source>
        <dbReference type="SAM" id="Coils"/>
    </source>
</evidence>
<dbReference type="GO" id="GO:0003777">
    <property type="term" value="F:microtubule motor activity"/>
    <property type="evidence" value="ECO:0007669"/>
    <property type="project" value="InterPro"/>
</dbReference>
<dbReference type="PRINTS" id="PR00380">
    <property type="entry name" value="KINESINHEAVY"/>
</dbReference>
<keyword evidence="1" id="KW-0175">Coiled coil</keyword>
<sequence>MSTLTISSEHEDLIPDEGYDTGSESSVGVISEDIEYETPQLPNMNPDGSQSFNDSEISNITEQYALSEPYISSDLSPLTHSLDIGDNHSVNKMVNLFINQCYPGDNIPPLGKRDVEEFVRLYNKFIPQLYDQITTLKYLQKSLLDVDTSEDNSFDSISSTKLASNIQELLQELTFEKLTAGVCAVRQPNDEFTGELEVYRSPEQGIAKMSSEVFDKIKKIYENLNLNLSNITTKATNGILNILHQINVDKINPYYGPFLQLVEDKTRSIELFIFLYTLSKLTRGEKNVMIRSIASDVSPGRVGKNIAMINSVIPGEPLTSTDHTKQLEDKLADILNNLNDSTMKEVKRNVLKEYKKLVEGDNVEGYIPSNVQVLKETIDEIERKLKNGEEILIDDIVMKVKADLINDLKKKVFNTTQKEFLKLLDDYISKLDVAISSQSEEKSKENQKKKNFVEILRMFVENLKKNYSIRDQNVPMNDLALEMCIDFIQSLSTSIKDQRIETETGNFSFEIESCKTSMKQCENELGKEKERVKQLEKDLDNVNKLLRECKNALPDPLKSKLSECESKVEEDKKKIDQLIKEKEELLKRLKKELDQNVLEEDVYEKLNEKEELLRNRIDEIELMKEKIRNLEERLKEKDNVDDELNRIRQEVKEKEKEIETLKTKLEDKNNDFQKDELQQRLNDQEQQLKDKNKELEYLREQTKHYEGYDDSLNKLKEDIKKNSQMIEEYREEINKLRKQIIENDEKNKDLQEELAMKDQLIEKLQSGNQDKVAEVCSTRNLDDILSELKATGEKRLSEMKRTLEAPEKEMEENKKALRDENDDSTKSKISEMISKLGEELRKRNQEISDQKRNHKAEIDRITIELENYKNLSGEKDLLEDKIRELSRFKEQCSQKNKGFSDKIHELEAGLQLCEVRNQEELNQKNKQIEDLEQKIEELKKKQKPIELKPIEDLLNAKKSETKELLKSLKDQVKEITKKINEDKGLIPIRAYLASKKKESINFKKYSPDVERDFDRFRLENPSMVKEYELLKNEGDGRKWRRDEISQDDFDDFKSDISHILPDDNLWIRELYYNLKGIGKMYLFIKPVNPKNEDPNRNVVELDDDRKKVRIIPYSDPNKANIPFCSNSFEGIFVGEDETGKIYKNEISDMVNLIKNGTNILLLAYGQTGSGKTFRLLGDMNDSSKKGILGCFMDDINTNENIYGNYKISIIQSYEKKICDIIGADPIVKKTDKNTKFNYRGFDYNTINRPENSIKKIDKNNFKEKYLKAELTGSNILKYLTDRRMARTTPWNPDSSRSHAFIIFSFNVNGKSSNVVFGDLGGNETWNTYIMPGVDKTTQICVEAATIVQNLTALVQDYIPRHIGKTPKQNDEKTGFMAIINTFLSFKPTPVIDIFVEGHNNKTKAKLMFFFNVRGYYYSKDEEKNKIIYETSKGTIKFFDEIKT</sequence>
<accession>A0A6C0JV05</accession>
<dbReference type="GO" id="GO:0005871">
    <property type="term" value="C:kinesin complex"/>
    <property type="evidence" value="ECO:0007669"/>
    <property type="project" value="TreeGrafter"/>
</dbReference>
<dbReference type="GO" id="GO:0008017">
    <property type="term" value="F:microtubule binding"/>
    <property type="evidence" value="ECO:0007669"/>
    <property type="project" value="InterPro"/>
</dbReference>
<evidence type="ECO:0000256" key="2">
    <source>
        <dbReference type="SAM" id="MobiDB-lite"/>
    </source>
</evidence>
<dbReference type="InterPro" id="IPR036961">
    <property type="entry name" value="Kinesin_motor_dom_sf"/>
</dbReference>
<name>A0A6C0JV05_9ZZZZ</name>
<dbReference type="InterPro" id="IPR027417">
    <property type="entry name" value="P-loop_NTPase"/>
</dbReference>
<dbReference type="PANTHER" id="PTHR24115:SF799">
    <property type="entry name" value="KINESIN-LIKE PROTEIN"/>
    <property type="match status" value="1"/>
</dbReference>
<feature type="region of interest" description="Disordered" evidence="2">
    <location>
        <begin position="1"/>
        <end position="25"/>
    </location>
</feature>
<dbReference type="Pfam" id="PF00225">
    <property type="entry name" value="Kinesin"/>
    <property type="match status" value="1"/>
</dbReference>
<feature type="region of interest" description="Disordered" evidence="2">
    <location>
        <begin position="806"/>
        <end position="826"/>
    </location>
</feature>
<feature type="coiled-coil region" evidence="1">
    <location>
        <begin position="914"/>
        <end position="985"/>
    </location>
</feature>
<dbReference type="SUPFAM" id="SSF52540">
    <property type="entry name" value="P-loop containing nucleoside triphosphate hydrolases"/>
    <property type="match status" value="1"/>
</dbReference>
<feature type="domain" description="Kinesin motor" evidence="3">
    <location>
        <begin position="1103"/>
        <end position="1381"/>
    </location>
</feature>
<proteinExistence type="predicted"/>
<dbReference type="EMBL" id="MN740686">
    <property type="protein sequence ID" value="QHU07728.1"/>
    <property type="molecule type" value="Genomic_DNA"/>
</dbReference>
<dbReference type="Gene3D" id="3.40.850.10">
    <property type="entry name" value="Kinesin motor domain"/>
    <property type="match status" value="1"/>
</dbReference>